<organism evidence="2 3">
    <name type="scientific">Hyaloscypha hepaticicola</name>
    <dbReference type="NCBI Taxonomy" id="2082293"/>
    <lineage>
        <taxon>Eukaryota</taxon>
        <taxon>Fungi</taxon>
        <taxon>Dikarya</taxon>
        <taxon>Ascomycota</taxon>
        <taxon>Pezizomycotina</taxon>
        <taxon>Leotiomycetes</taxon>
        <taxon>Helotiales</taxon>
        <taxon>Hyaloscyphaceae</taxon>
        <taxon>Hyaloscypha</taxon>
    </lineage>
</organism>
<gene>
    <name evidence="2" type="ORF">NA56DRAFT_691574</name>
</gene>
<dbReference type="OrthoDB" id="5362512at2759"/>
<protein>
    <submittedName>
        <fullName evidence="2">HET-domain-containing protein</fullName>
    </submittedName>
</protein>
<name>A0A2J6PV23_9HELO</name>
<evidence type="ECO:0000259" key="1">
    <source>
        <dbReference type="Pfam" id="PF06985"/>
    </source>
</evidence>
<keyword evidence="3" id="KW-1185">Reference proteome</keyword>
<reference evidence="2 3" key="1">
    <citation type="submission" date="2016-05" db="EMBL/GenBank/DDBJ databases">
        <title>A degradative enzymes factory behind the ericoid mycorrhizal symbiosis.</title>
        <authorList>
            <consortium name="DOE Joint Genome Institute"/>
            <person name="Martino E."/>
            <person name="Morin E."/>
            <person name="Grelet G."/>
            <person name="Kuo A."/>
            <person name="Kohler A."/>
            <person name="Daghino S."/>
            <person name="Barry K."/>
            <person name="Choi C."/>
            <person name="Cichocki N."/>
            <person name="Clum A."/>
            <person name="Copeland A."/>
            <person name="Hainaut M."/>
            <person name="Haridas S."/>
            <person name="Labutti K."/>
            <person name="Lindquist E."/>
            <person name="Lipzen A."/>
            <person name="Khouja H.-R."/>
            <person name="Murat C."/>
            <person name="Ohm R."/>
            <person name="Olson A."/>
            <person name="Spatafora J."/>
            <person name="Veneault-Fourrey C."/>
            <person name="Henrissat B."/>
            <person name="Grigoriev I."/>
            <person name="Martin F."/>
            <person name="Perotto S."/>
        </authorList>
    </citation>
    <scope>NUCLEOTIDE SEQUENCE [LARGE SCALE GENOMIC DNA]</scope>
    <source>
        <strain evidence="2 3">UAMH 7357</strain>
    </source>
</reference>
<feature type="domain" description="Heterokaryon incompatibility" evidence="1">
    <location>
        <begin position="256"/>
        <end position="408"/>
    </location>
</feature>
<evidence type="ECO:0000313" key="3">
    <source>
        <dbReference type="Proteomes" id="UP000235672"/>
    </source>
</evidence>
<dbReference type="EMBL" id="KZ613497">
    <property type="protein sequence ID" value="PMD17880.1"/>
    <property type="molecule type" value="Genomic_DNA"/>
</dbReference>
<dbReference type="AlphaFoldDB" id="A0A2J6PV23"/>
<dbReference type="Proteomes" id="UP000235672">
    <property type="component" value="Unassembled WGS sequence"/>
</dbReference>
<dbReference type="STRING" id="1745343.A0A2J6PV23"/>
<sequence>MPRMKFWQSNKEFLLLASTGGFFQMLRYCLNVATEVLLPNGLPRFLRRRLSSPLPRVFGEAMLCSMCRKIFEVHRHGTVDDPWASASYRHQDDLTLLRRSASSGCNICLRLYEWVGSIEKGSDWSDFFQSRVPWSTIRSHLLKSDVDNHFELVFTIFRWEFSFPNDDDAFHTLTLKIVPAAEIRDYKSPYPIDANPISDSSIDLARFWVGNCNQSHPRCQNFDMKWQPTRLINVGTALAPVAHLIHTSELTEVVKYVTLSHCWGKIPIFRLLKDNIEALQITLPIDRLPPTFQQAIKLARVLGISYLWIDSLCIIQDSDSDWATEAATMGEVYSNSYCNIAGTGFPDSRRGIAALRIPHNLQLCEIQITKQNKPGRGVPSGSYFCLDRVWEDGIVNAPLNRRAWVFQERYLSPRILHFGARQLFWECMEHEACEMFPSALPPIFTTSYKKTSPFRLSNLSSQPQNEISLLKTWCDAVSMYTNGAITKEGDKLVALSGIAQSMDGLLRCEYLAGLWSTGFPSHLLWRTDEATRPESYIAPSWSWASVKGHVSFIDPKKCMAAYVTVLQHEIIPNPGQKFGQISSGYIRLRGPLTQAGFLESEKKLNTYTRVRCYPVAFRTQTMEPELAVKLLLDIDVFPKPEHGKGEIGFWHDSEREAIGSRVFFLLSVAHNERTGAVAGLILQKTGVKGGFKRLGMFWILENYASLIARHRPALDPDDYEVLDEENGHSTLTIV</sequence>
<dbReference type="PANTHER" id="PTHR33112">
    <property type="entry name" value="DOMAIN PROTEIN, PUTATIVE-RELATED"/>
    <property type="match status" value="1"/>
</dbReference>
<dbReference type="Pfam" id="PF06985">
    <property type="entry name" value="HET"/>
    <property type="match status" value="1"/>
</dbReference>
<accession>A0A2J6PV23</accession>
<evidence type="ECO:0000313" key="2">
    <source>
        <dbReference type="EMBL" id="PMD17880.1"/>
    </source>
</evidence>
<dbReference type="InterPro" id="IPR010730">
    <property type="entry name" value="HET"/>
</dbReference>
<dbReference type="PANTHER" id="PTHR33112:SF11">
    <property type="entry name" value="HETEROKARYON INCOMPATIBILITY DOMAIN-CONTAINING PROTEIN"/>
    <property type="match status" value="1"/>
</dbReference>
<proteinExistence type="predicted"/>